<dbReference type="CDD" id="cd10917">
    <property type="entry name" value="CE4_NodB_like_6s_7s"/>
    <property type="match status" value="1"/>
</dbReference>
<feature type="chain" id="PRO_5040825647" description="NodB homology domain-containing protein" evidence="8">
    <location>
        <begin position="30"/>
        <end position="491"/>
    </location>
</feature>
<dbReference type="PROSITE" id="PS51677">
    <property type="entry name" value="NODB"/>
    <property type="match status" value="1"/>
</dbReference>
<comment type="cofactor">
    <cofactor evidence="1">
        <name>Co(2+)</name>
        <dbReference type="ChEBI" id="CHEBI:48828"/>
    </cofactor>
</comment>
<evidence type="ECO:0000256" key="8">
    <source>
        <dbReference type="SAM" id="SignalP"/>
    </source>
</evidence>
<feature type="region of interest" description="Disordered" evidence="7">
    <location>
        <begin position="168"/>
        <end position="196"/>
    </location>
</feature>
<evidence type="ECO:0000259" key="9">
    <source>
        <dbReference type="PROSITE" id="PS51677"/>
    </source>
</evidence>
<dbReference type="InterPro" id="IPR011330">
    <property type="entry name" value="Glyco_hydro/deAcase_b/a-brl"/>
</dbReference>
<reference evidence="10" key="1">
    <citation type="submission" date="2022-12" db="EMBL/GenBank/DDBJ databases">
        <authorList>
            <person name="Petersen C."/>
        </authorList>
    </citation>
    <scope>NUCLEOTIDE SEQUENCE</scope>
    <source>
        <strain evidence="10">IBT 30728</strain>
    </source>
</reference>
<evidence type="ECO:0000256" key="2">
    <source>
        <dbReference type="ARBA" id="ARBA00022723"/>
    </source>
</evidence>
<keyword evidence="11" id="KW-1185">Reference proteome</keyword>
<dbReference type="PANTHER" id="PTHR46471:SF6">
    <property type="entry name" value="GLYCOSYL HYDROLASE"/>
    <property type="match status" value="1"/>
</dbReference>
<dbReference type="EMBL" id="JAPWDQ010000015">
    <property type="protein sequence ID" value="KAJ5469706.1"/>
    <property type="molecule type" value="Genomic_DNA"/>
</dbReference>
<dbReference type="PANTHER" id="PTHR46471">
    <property type="entry name" value="CHITIN DEACETYLASE"/>
    <property type="match status" value="1"/>
</dbReference>
<sequence length="491" mass="55363">MRSCLSLKFLLPLFWLSISLTAISRSTLGRPGKSPWEHPHWLETRQARSLTSNTSRSGQPLVIDTFQDFDQNDLGFWHGTGEDLETEHEPGVMRLFPSDPDQNFHTQLNSQGCFSLSPWANQFLHVVFEGNREFTVSLNEHNAECNAARLPFPGTADSVQSSRYLLETAQPEGKGVGTSDAKRGSSSTQPMPEPGPQIDDISQVHDTKHQANGALQTGRLELYIPLSHFHVNLDRLISVSLNGFYTDEPIALHRIEIVPTVPAPSDENDNFTLPKKLPTGTLVLRCKRPNSFAFGIDDGQPQFAQEVMQILDDEKVRATFFVVASGLRDETTNFTAFYREMLSKGHQVALHSNTHPKLEELQDLDEIDDEIIQSIETLRNELQVASKYFRPPFGTVGARLRQELAKYIDNPTIVNWSVDVEDWLWANSDTPERQLDAFYRGVARGGNLAVMHYLHPSTVTYLRPFIHYVKSQGLQIMRVDQCLEDPTSPPV</sequence>
<name>A0A9W9WLM1_9EURO</name>
<accession>A0A9W9WLM1</accession>
<dbReference type="Proteomes" id="UP001148312">
    <property type="component" value="Unassembled WGS sequence"/>
</dbReference>
<dbReference type="AlphaFoldDB" id="A0A9W9WLM1"/>
<keyword evidence="5" id="KW-0119">Carbohydrate metabolism</keyword>
<protein>
    <recommendedName>
        <fullName evidence="9">NodB homology domain-containing protein</fullName>
    </recommendedName>
</protein>
<evidence type="ECO:0000313" key="10">
    <source>
        <dbReference type="EMBL" id="KAJ5469706.1"/>
    </source>
</evidence>
<evidence type="ECO:0000256" key="7">
    <source>
        <dbReference type="SAM" id="MobiDB-lite"/>
    </source>
</evidence>
<gene>
    <name evidence="10" type="ORF">N7539_009324</name>
</gene>
<comment type="caution">
    <text evidence="10">The sequence shown here is derived from an EMBL/GenBank/DDBJ whole genome shotgun (WGS) entry which is preliminary data.</text>
</comment>
<dbReference type="GO" id="GO:0005975">
    <property type="term" value="P:carbohydrate metabolic process"/>
    <property type="evidence" value="ECO:0007669"/>
    <property type="project" value="InterPro"/>
</dbReference>
<proteinExistence type="predicted"/>
<dbReference type="InterPro" id="IPR002509">
    <property type="entry name" value="NODB_dom"/>
</dbReference>
<dbReference type="GO" id="GO:0046872">
    <property type="term" value="F:metal ion binding"/>
    <property type="evidence" value="ECO:0007669"/>
    <property type="project" value="UniProtKB-KW"/>
</dbReference>
<keyword evidence="3 8" id="KW-0732">Signal</keyword>
<keyword evidence="6" id="KW-0170">Cobalt</keyword>
<dbReference type="GO" id="GO:0016810">
    <property type="term" value="F:hydrolase activity, acting on carbon-nitrogen (but not peptide) bonds"/>
    <property type="evidence" value="ECO:0007669"/>
    <property type="project" value="InterPro"/>
</dbReference>
<keyword evidence="2" id="KW-0479">Metal-binding</keyword>
<dbReference type="Pfam" id="PF01522">
    <property type="entry name" value="Polysacc_deac_1"/>
    <property type="match status" value="1"/>
</dbReference>
<evidence type="ECO:0000256" key="3">
    <source>
        <dbReference type="ARBA" id="ARBA00022729"/>
    </source>
</evidence>
<dbReference type="SUPFAM" id="SSF88713">
    <property type="entry name" value="Glycoside hydrolase/deacetylase"/>
    <property type="match status" value="1"/>
</dbReference>
<evidence type="ECO:0000256" key="5">
    <source>
        <dbReference type="ARBA" id="ARBA00023277"/>
    </source>
</evidence>
<dbReference type="Gene3D" id="3.20.20.370">
    <property type="entry name" value="Glycoside hydrolase/deacetylase"/>
    <property type="match status" value="1"/>
</dbReference>
<feature type="signal peptide" evidence="8">
    <location>
        <begin position="1"/>
        <end position="29"/>
    </location>
</feature>
<reference evidence="10" key="2">
    <citation type="journal article" date="2023" name="IMA Fungus">
        <title>Comparative genomic study of the Penicillium genus elucidates a diverse pangenome and 15 lateral gene transfer events.</title>
        <authorList>
            <person name="Petersen C."/>
            <person name="Sorensen T."/>
            <person name="Nielsen M.R."/>
            <person name="Sondergaard T.E."/>
            <person name="Sorensen J.L."/>
            <person name="Fitzpatrick D.A."/>
            <person name="Frisvad J.C."/>
            <person name="Nielsen K.L."/>
        </authorList>
    </citation>
    <scope>NUCLEOTIDE SEQUENCE</scope>
    <source>
        <strain evidence="10">IBT 30728</strain>
    </source>
</reference>
<dbReference type="RefSeq" id="XP_056786296.1">
    <property type="nucleotide sequence ID" value="XM_056938919.1"/>
</dbReference>
<evidence type="ECO:0000256" key="4">
    <source>
        <dbReference type="ARBA" id="ARBA00022801"/>
    </source>
</evidence>
<dbReference type="GeneID" id="81629169"/>
<evidence type="ECO:0000256" key="6">
    <source>
        <dbReference type="ARBA" id="ARBA00023285"/>
    </source>
</evidence>
<evidence type="ECO:0000256" key="1">
    <source>
        <dbReference type="ARBA" id="ARBA00001941"/>
    </source>
</evidence>
<feature type="domain" description="NodB homology" evidence="9">
    <location>
        <begin position="290"/>
        <end position="477"/>
    </location>
</feature>
<organism evidence="10 11">
    <name type="scientific">Penicillium diatomitis</name>
    <dbReference type="NCBI Taxonomy" id="2819901"/>
    <lineage>
        <taxon>Eukaryota</taxon>
        <taxon>Fungi</taxon>
        <taxon>Dikarya</taxon>
        <taxon>Ascomycota</taxon>
        <taxon>Pezizomycotina</taxon>
        <taxon>Eurotiomycetes</taxon>
        <taxon>Eurotiomycetidae</taxon>
        <taxon>Eurotiales</taxon>
        <taxon>Aspergillaceae</taxon>
        <taxon>Penicillium</taxon>
    </lineage>
</organism>
<keyword evidence="4" id="KW-0378">Hydrolase</keyword>
<evidence type="ECO:0000313" key="11">
    <source>
        <dbReference type="Proteomes" id="UP001148312"/>
    </source>
</evidence>